<proteinExistence type="predicted"/>
<dbReference type="EMBL" id="IACM01070976">
    <property type="protein sequence ID" value="LAB26997.1"/>
    <property type="molecule type" value="Transcribed_RNA"/>
</dbReference>
<evidence type="ECO:0000313" key="1">
    <source>
        <dbReference type="EMBL" id="LAB26997.1"/>
    </source>
</evidence>
<organism evidence="1">
    <name type="scientific">Micrurus spixii</name>
    <name type="common">Amazon coral snake</name>
    <dbReference type="NCBI Taxonomy" id="129469"/>
    <lineage>
        <taxon>Eukaryota</taxon>
        <taxon>Metazoa</taxon>
        <taxon>Chordata</taxon>
        <taxon>Craniata</taxon>
        <taxon>Vertebrata</taxon>
        <taxon>Euteleostomi</taxon>
        <taxon>Lepidosauria</taxon>
        <taxon>Squamata</taxon>
        <taxon>Bifurcata</taxon>
        <taxon>Unidentata</taxon>
        <taxon>Episquamata</taxon>
        <taxon>Toxicofera</taxon>
        <taxon>Serpentes</taxon>
        <taxon>Colubroidea</taxon>
        <taxon>Elapidae</taxon>
        <taxon>Elapinae</taxon>
        <taxon>Micrurus</taxon>
    </lineage>
</organism>
<reference evidence="1" key="2">
    <citation type="submission" date="2017-11" db="EMBL/GenBank/DDBJ databases">
        <title>Coralsnake Venomics: Analyses of Venom Gland Transcriptomes and Proteomes of Six Brazilian Taxa.</title>
        <authorList>
            <person name="Aird S.D."/>
            <person name="Jorge da Silva N."/>
            <person name="Qiu L."/>
            <person name="Villar-Briones A."/>
            <person name="Aparecida-Saddi V."/>
            <person name="Campos-Telles M.P."/>
            <person name="Grau M."/>
            <person name="Mikheyev A.S."/>
        </authorList>
    </citation>
    <scope>NUCLEOTIDE SEQUENCE</scope>
    <source>
        <tissue evidence="1">Venom_gland</tissue>
    </source>
</reference>
<name>A0A2D4M0X5_9SAUR</name>
<sequence>MAWAPLNEVTSSLTQISVTPHENIPKHSLLKSLVCLNYSFSFPIPATRMKGQMEASILNASLYMIWSCLKNLCPEWEMEKCKNFIFGHLIRFVGAPLLTNKGCPF</sequence>
<protein>
    <submittedName>
        <fullName evidence="1">Uncharacterized protein</fullName>
    </submittedName>
</protein>
<accession>A0A2D4M0X5</accession>
<dbReference type="EMBL" id="IACM01070977">
    <property type="protein sequence ID" value="LAB26999.1"/>
    <property type="molecule type" value="Transcribed_RNA"/>
</dbReference>
<dbReference type="AlphaFoldDB" id="A0A2D4M0X5"/>
<reference evidence="1" key="1">
    <citation type="submission" date="2017-07" db="EMBL/GenBank/DDBJ databases">
        <authorList>
            <person name="Mikheyev A."/>
            <person name="Grau M."/>
        </authorList>
    </citation>
    <scope>NUCLEOTIDE SEQUENCE</scope>
    <source>
        <tissue evidence="1">Venom_gland</tissue>
    </source>
</reference>